<feature type="compositionally biased region" description="Basic residues" evidence="1">
    <location>
        <begin position="389"/>
        <end position="398"/>
    </location>
</feature>
<proteinExistence type="predicted"/>
<feature type="transmembrane region" description="Helical" evidence="2">
    <location>
        <begin position="94"/>
        <end position="113"/>
    </location>
</feature>
<dbReference type="Pfam" id="PF03907">
    <property type="entry name" value="Spo7"/>
    <property type="match status" value="1"/>
</dbReference>
<dbReference type="EMBL" id="KI440850">
    <property type="protein sequence ID" value="ERS96447.1"/>
    <property type="molecule type" value="Genomic_DNA"/>
</dbReference>
<evidence type="ECO:0000313" key="4">
    <source>
        <dbReference type="Proteomes" id="UP000018087"/>
    </source>
</evidence>
<evidence type="ECO:0000313" key="3">
    <source>
        <dbReference type="EMBL" id="ERS96447.1"/>
    </source>
</evidence>
<gene>
    <name evidence="3" type="ORF">HMPREF1624_07358</name>
</gene>
<feature type="compositionally biased region" description="Low complexity" evidence="1">
    <location>
        <begin position="374"/>
        <end position="385"/>
    </location>
</feature>
<dbReference type="GO" id="GO:0019888">
    <property type="term" value="F:protein phosphatase regulator activity"/>
    <property type="evidence" value="ECO:0007669"/>
    <property type="project" value="InterPro"/>
</dbReference>
<reference evidence="4" key="1">
    <citation type="journal article" date="2014" name="Genome Announc.">
        <title>Genome sequence of the pathogenic fungus Sporothrix schenckii (ATCC 58251).</title>
        <authorList>
            <person name="Cuomo C.A."/>
            <person name="Rodriguez-Del Valle N."/>
            <person name="Perez-Sanchez L."/>
            <person name="Abouelleil A."/>
            <person name="Goldberg J."/>
            <person name="Young S."/>
            <person name="Zeng Q."/>
            <person name="Birren B.W."/>
        </authorList>
    </citation>
    <scope>NUCLEOTIDE SEQUENCE [LARGE SCALE GENOMIC DNA]</scope>
    <source>
        <strain evidence="4">ATCC 58251 / de Perez 2211183</strain>
    </source>
</reference>
<dbReference type="HOGENOM" id="CLU_032659_0_0_1"/>
<feature type="compositionally biased region" description="Gly residues" evidence="1">
    <location>
        <begin position="32"/>
        <end position="43"/>
    </location>
</feature>
<feature type="region of interest" description="Disordered" evidence="1">
    <location>
        <begin position="1"/>
        <end position="47"/>
    </location>
</feature>
<dbReference type="PANTHER" id="PTHR28249:SF1">
    <property type="entry name" value="SPORULATION-SPECIFIC PROTEIN SPO7"/>
    <property type="match status" value="1"/>
</dbReference>
<dbReference type="AlphaFoldDB" id="U7PLL5"/>
<feature type="transmembrane region" description="Helical" evidence="2">
    <location>
        <begin position="187"/>
        <end position="204"/>
    </location>
</feature>
<dbReference type="GO" id="GO:0004721">
    <property type="term" value="F:phosphoprotein phosphatase activity"/>
    <property type="evidence" value="ECO:0007669"/>
    <property type="project" value="TreeGrafter"/>
</dbReference>
<protein>
    <recommendedName>
        <fullName evidence="5">Spo7-like protein</fullName>
    </recommendedName>
</protein>
<feature type="compositionally biased region" description="Basic residues" evidence="1">
    <location>
        <begin position="356"/>
        <end position="373"/>
    </location>
</feature>
<evidence type="ECO:0000256" key="2">
    <source>
        <dbReference type="SAM" id="Phobius"/>
    </source>
</evidence>
<keyword evidence="4" id="KW-1185">Reference proteome</keyword>
<dbReference type="InterPro" id="IPR005605">
    <property type="entry name" value="Spo7"/>
</dbReference>
<dbReference type="GO" id="GO:0006998">
    <property type="term" value="P:nuclear envelope organization"/>
    <property type="evidence" value="ECO:0007669"/>
    <property type="project" value="TreeGrafter"/>
</dbReference>
<dbReference type="GO" id="GO:0071595">
    <property type="term" value="C:Nem1-Spo7 phosphatase complex"/>
    <property type="evidence" value="ECO:0007669"/>
    <property type="project" value="TreeGrafter"/>
</dbReference>
<dbReference type="PANTHER" id="PTHR28249">
    <property type="entry name" value="SPORULATION-SPECIFIC PROTEIN SPO7"/>
    <property type="match status" value="1"/>
</dbReference>
<keyword evidence="2" id="KW-0812">Transmembrane</keyword>
<sequence>MADDLDSLVKGAPLPGRDIPATRPTSGVFGSDAGGNGSDGGSDTGSIAASTAAKASDPLSHTPSSPSMIYLNLLILEASLRAQYLALRARRRHHTFFLLILGTWNLGFGYALFLAPREDGSGVGGSVYWVVDVLEKVCFMGGIITAALVWATGIWDRGVRWPRRWFSVSNRGLRHINCKLVLLKRPWWAEWLATLGWFLTYGLLSNSGGASSYRYVEPALLREVDRELNLNTGAAGGHNHPSVPSSVGLDRDEEKGGSGLRRQGTAFGHTGSSNNNNGHEEDLAPGGDYVKLLLLAKPFSPTFRENWELYRQEYWDRENERRALVRQKLKEQDRALRRATGGWFWWLPGRGVPHGHGHLHHHHQHNHPHRPHTPRGGSETGAASSSEKHGHHPQHPRHAAVEREHRRTRSNSSRRSSMSMTAVPVGGGGGGGGGSGGTQTTSSRSATPTLDVDDPGESVVTRKTSTGSSASERRRKKSSVSGPRRPAVTSDSRSVTPDIPSPLANESSVSLAASEGRRGNRA</sequence>
<dbReference type="eggNOG" id="ENOG502QTI4">
    <property type="taxonomic scope" value="Eukaryota"/>
</dbReference>
<keyword evidence="2" id="KW-1133">Transmembrane helix</keyword>
<feature type="transmembrane region" description="Helical" evidence="2">
    <location>
        <begin position="133"/>
        <end position="155"/>
    </location>
</feature>
<accession>U7PLL5</accession>
<dbReference type="Proteomes" id="UP000018087">
    <property type="component" value="Unassembled WGS sequence"/>
</dbReference>
<feature type="region of interest" description="Disordered" evidence="1">
    <location>
        <begin position="231"/>
        <end position="283"/>
    </location>
</feature>
<feature type="region of interest" description="Disordered" evidence="1">
    <location>
        <begin position="356"/>
        <end position="522"/>
    </location>
</feature>
<feature type="compositionally biased region" description="Gly residues" evidence="1">
    <location>
        <begin position="425"/>
        <end position="437"/>
    </location>
</feature>
<evidence type="ECO:0000256" key="1">
    <source>
        <dbReference type="SAM" id="MobiDB-lite"/>
    </source>
</evidence>
<feature type="compositionally biased region" description="Low complexity" evidence="1">
    <location>
        <begin position="410"/>
        <end position="419"/>
    </location>
</feature>
<dbReference type="OrthoDB" id="5599171at2759"/>
<organism evidence="3 4">
    <name type="scientific">Sporothrix schenckii (strain ATCC 58251 / de Perez 2211183)</name>
    <name type="common">Rose-picker's disease fungus</name>
    <dbReference type="NCBI Taxonomy" id="1391915"/>
    <lineage>
        <taxon>Eukaryota</taxon>
        <taxon>Fungi</taxon>
        <taxon>Dikarya</taxon>
        <taxon>Ascomycota</taxon>
        <taxon>Pezizomycotina</taxon>
        <taxon>Sordariomycetes</taxon>
        <taxon>Sordariomycetidae</taxon>
        <taxon>Ophiostomatales</taxon>
        <taxon>Ophiostomataceae</taxon>
        <taxon>Sporothrix</taxon>
    </lineage>
</organism>
<keyword evidence="2" id="KW-0472">Membrane</keyword>
<evidence type="ECO:0008006" key="5">
    <source>
        <dbReference type="Google" id="ProtNLM"/>
    </source>
</evidence>
<dbReference type="STRING" id="1391915.U7PLL5"/>
<name>U7PLL5_SPOS1</name>